<keyword evidence="5 8" id="KW-0472">Membrane</keyword>
<proteinExistence type="inferred from homology"/>
<evidence type="ECO:0000313" key="10">
    <source>
        <dbReference type="Proteomes" id="UP001152747"/>
    </source>
</evidence>
<dbReference type="OrthoDB" id="5826189at2759"/>
<organism evidence="9 10">
    <name type="scientific">Caenorhabditis angaria</name>
    <dbReference type="NCBI Taxonomy" id="860376"/>
    <lineage>
        <taxon>Eukaryota</taxon>
        <taxon>Metazoa</taxon>
        <taxon>Ecdysozoa</taxon>
        <taxon>Nematoda</taxon>
        <taxon>Chromadorea</taxon>
        <taxon>Rhabditida</taxon>
        <taxon>Rhabditina</taxon>
        <taxon>Rhabditomorpha</taxon>
        <taxon>Rhabditoidea</taxon>
        <taxon>Rhabditidae</taxon>
        <taxon>Peloderinae</taxon>
        <taxon>Caenorhabditis</taxon>
    </lineage>
</organism>
<dbReference type="PANTHER" id="PTHR13002">
    <property type="entry name" value="C3ORF1 PROTEIN-RELATED"/>
    <property type="match status" value="1"/>
</dbReference>
<evidence type="ECO:0000256" key="8">
    <source>
        <dbReference type="SAM" id="Phobius"/>
    </source>
</evidence>
<dbReference type="EMBL" id="CANHGI010000004">
    <property type="protein sequence ID" value="CAI5448941.1"/>
    <property type="molecule type" value="Genomic_DNA"/>
</dbReference>
<evidence type="ECO:0000256" key="1">
    <source>
        <dbReference type="ARBA" id="ARBA00004141"/>
    </source>
</evidence>
<dbReference type="GO" id="GO:0005739">
    <property type="term" value="C:mitochondrion"/>
    <property type="evidence" value="ECO:0007669"/>
    <property type="project" value="TreeGrafter"/>
</dbReference>
<keyword evidence="4 8" id="KW-1133">Transmembrane helix</keyword>
<sequence>MTGWWEWLGWKPSTSQQQQQIVIIEEQPRIAEPPQPILPSRTSEEVREELSGWDRIKQIYETNSMEKDAVVRVVRMSFFGGFLVGGATGYAQARHAYETNNVGRKYLSPSDAVKRKIDYAIVRFAKGGFGIGIKCAIISGSIVLLTTHAAAYRNKFSSWYFPAISGATACVLHSVGGIFTFPLGLLGSMKAIGLGISSGLTLSAVVHLYAMSIDKPVDESYRLFKRDYEKELKASSEWDSRVAELMERENIRWRQSAVKKLKQLDAEKLAHLDD</sequence>
<comment type="similarity">
    <text evidence="2">Belongs to the Tim17/Tim22/Tim23 family.</text>
</comment>
<evidence type="ECO:0000313" key="9">
    <source>
        <dbReference type="EMBL" id="CAI5448941.1"/>
    </source>
</evidence>
<dbReference type="GO" id="GO:0032981">
    <property type="term" value="P:mitochondrial respiratory chain complex I assembly"/>
    <property type="evidence" value="ECO:0007669"/>
    <property type="project" value="InterPro"/>
</dbReference>
<name>A0A9P1IPS6_9PELO</name>
<dbReference type="InterPro" id="IPR055299">
    <property type="entry name" value="TIMMDC1"/>
</dbReference>
<evidence type="ECO:0000256" key="7">
    <source>
        <dbReference type="ARBA" id="ARBA00041344"/>
    </source>
</evidence>
<keyword evidence="10" id="KW-1185">Reference proteome</keyword>
<keyword evidence="3 8" id="KW-0812">Transmembrane</keyword>
<gene>
    <name evidence="9" type="ORF">CAMP_LOCUS11578</name>
</gene>
<dbReference type="PANTHER" id="PTHR13002:SF1">
    <property type="entry name" value="COMPLEX I ASSEMBLY FACTOR TIMMDC1, MITOCHONDRIAL"/>
    <property type="match status" value="1"/>
</dbReference>
<evidence type="ECO:0000256" key="2">
    <source>
        <dbReference type="ARBA" id="ARBA00008444"/>
    </source>
</evidence>
<dbReference type="GO" id="GO:0016020">
    <property type="term" value="C:membrane"/>
    <property type="evidence" value="ECO:0007669"/>
    <property type="project" value="UniProtKB-SubCell"/>
</dbReference>
<feature type="transmembrane region" description="Helical" evidence="8">
    <location>
        <begin position="124"/>
        <end position="147"/>
    </location>
</feature>
<protein>
    <recommendedName>
        <fullName evidence="6">Complex I assembly factor TIMMDC1, mitochondrial</fullName>
    </recommendedName>
    <alternativeName>
        <fullName evidence="7">Translocase of inner mitochondrial membrane domain-containing protein 1</fullName>
    </alternativeName>
</protein>
<evidence type="ECO:0000256" key="6">
    <source>
        <dbReference type="ARBA" id="ARBA00040778"/>
    </source>
</evidence>
<feature type="transmembrane region" description="Helical" evidence="8">
    <location>
        <begin position="191"/>
        <end position="210"/>
    </location>
</feature>
<feature type="transmembrane region" description="Helical" evidence="8">
    <location>
        <begin position="159"/>
        <end position="179"/>
    </location>
</feature>
<accession>A0A9P1IPS6</accession>
<comment type="subcellular location">
    <subcellularLocation>
        <location evidence="1">Membrane</location>
        <topology evidence="1">Multi-pass membrane protein</topology>
    </subcellularLocation>
</comment>
<dbReference type="Proteomes" id="UP001152747">
    <property type="component" value="Unassembled WGS sequence"/>
</dbReference>
<reference evidence="9" key="1">
    <citation type="submission" date="2022-11" db="EMBL/GenBank/DDBJ databases">
        <authorList>
            <person name="Kikuchi T."/>
        </authorList>
    </citation>
    <scope>NUCLEOTIDE SEQUENCE</scope>
    <source>
        <strain evidence="9">PS1010</strain>
    </source>
</reference>
<evidence type="ECO:0000256" key="3">
    <source>
        <dbReference type="ARBA" id="ARBA00022692"/>
    </source>
</evidence>
<evidence type="ECO:0000256" key="4">
    <source>
        <dbReference type="ARBA" id="ARBA00022989"/>
    </source>
</evidence>
<comment type="caution">
    <text evidence="9">The sequence shown here is derived from an EMBL/GenBank/DDBJ whole genome shotgun (WGS) entry which is preliminary data.</text>
</comment>
<dbReference type="AlphaFoldDB" id="A0A9P1IPS6"/>
<evidence type="ECO:0000256" key="5">
    <source>
        <dbReference type="ARBA" id="ARBA00023136"/>
    </source>
</evidence>